<dbReference type="PANTHER" id="PTHR43735">
    <property type="entry name" value="APOPTOSIS-INDUCING FACTOR 1"/>
    <property type="match status" value="1"/>
</dbReference>
<dbReference type="PRINTS" id="PR00469">
    <property type="entry name" value="PNDRDTASEII"/>
</dbReference>
<evidence type="ECO:0000313" key="7">
    <source>
        <dbReference type="Proteomes" id="UP000077671"/>
    </source>
</evidence>
<dbReference type="SUPFAM" id="SSF51905">
    <property type="entry name" value="FAD/NAD(P)-binding domain"/>
    <property type="match status" value="1"/>
</dbReference>
<dbReference type="Gene3D" id="3.50.50.100">
    <property type="match status" value="1"/>
</dbReference>
<dbReference type="PANTHER" id="PTHR43735:SF3">
    <property type="entry name" value="FERROPTOSIS SUPPRESSOR PROTEIN 1"/>
    <property type="match status" value="1"/>
</dbReference>
<name>A0A8T8SBK1_9BASI</name>
<dbReference type="Pfam" id="PF07992">
    <property type="entry name" value="Pyr_redox_2"/>
    <property type="match status" value="1"/>
</dbReference>
<dbReference type="InterPro" id="IPR036188">
    <property type="entry name" value="FAD/NAD-bd_sf"/>
</dbReference>
<organism evidence="6 7">
    <name type="scientific">Tilletia caries</name>
    <name type="common">wheat bunt fungus</name>
    <dbReference type="NCBI Taxonomy" id="13290"/>
    <lineage>
        <taxon>Eukaryota</taxon>
        <taxon>Fungi</taxon>
        <taxon>Dikarya</taxon>
        <taxon>Basidiomycota</taxon>
        <taxon>Ustilaginomycotina</taxon>
        <taxon>Exobasidiomycetes</taxon>
        <taxon>Tilletiales</taxon>
        <taxon>Tilletiaceae</taxon>
        <taxon>Tilletia</taxon>
    </lineage>
</organism>
<evidence type="ECO:0000256" key="1">
    <source>
        <dbReference type="ARBA" id="ARBA00006442"/>
    </source>
</evidence>
<dbReference type="GO" id="GO:0050660">
    <property type="term" value="F:flavin adenine dinucleotide binding"/>
    <property type="evidence" value="ECO:0007669"/>
    <property type="project" value="TreeGrafter"/>
</dbReference>
<keyword evidence="3" id="KW-0274">FAD</keyword>
<feature type="domain" description="FAD/NAD(P)-binding" evidence="5">
    <location>
        <begin position="7"/>
        <end position="307"/>
    </location>
</feature>
<evidence type="ECO:0000256" key="2">
    <source>
        <dbReference type="ARBA" id="ARBA00022630"/>
    </source>
</evidence>
<comment type="caution">
    <text evidence="6">The sequence shown here is derived from an EMBL/GenBank/DDBJ whole genome shotgun (WGS) entry which is preliminary data.</text>
</comment>
<dbReference type="GO" id="GO:0005737">
    <property type="term" value="C:cytoplasm"/>
    <property type="evidence" value="ECO:0007669"/>
    <property type="project" value="TreeGrafter"/>
</dbReference>
<dbReference type="EMBL" id="LWDD02003638">
    <property type="protein sequence ID" value="KAE8236675.1"/>
    <property type="molecule type" value="Genomic_DNA"/>
</dbReference>
<dbReference type="InterPro" id="IPR023753">
    <property type="entry name" value="FAD/NAD-binding_dom"/>
</dbReference>
<evidence type="ECO:0000256" key="4">
    <source>
        <dbReference type="ARBA" id="ARBA00023002"/>
    </source>
</evidence>
<dbReference type="GO" id="GO:0004174">
    <property type="term" value="F:electron-transferring-flavoprotein dehydrogenase activity"/>
    <property type="evidence" value="ECO:0007669"/>
    <property type="project" value="TreeGrafter"/>
</dbReference>
<reference evidence="6" key="1">
    <citation type="submission" date="2016-04" db="EMBL/GenBank/DDBJ databases">
        <authorList>
            <person name="Nguyen H.D."/>
            <person name="Kesanakurti P."/>
            <person name="Cullis J."/>
            <person name="Levesque C.A."/>
            <person name="Hambleton S."/>
        </authorList>
    </citation>
    <scope>NUCLEOTIDE SEQUENCE</scope>
    <source>
        <strain evidence="6">DAOMC 238032</strain>
    </source>
</reference>
<dbReference type="AlphaFoldDB" id="A0A8T8SBK1"/>
<protein>
    <recommendedName>
        <fullName evidence="5">FAD/NAD(P)-binding domain-containing protein</fullName>
    </recommendedName>
</protein>
<reference evidence="6" key="2">
    <citation type="journal article" date="2019" name="IMA Fungus">
        <title>Genome sequencing and comparison of five Tilletia species to identify candidate genes for the detection of regulated species infecting wheat.</title>
        <authorList>
            <person name="Nguyen H.D.T."/>
            <person name="Sultana T."/>
            <person name="Kesanakurti P."/>
            <person name="Hambleton S."/>
        </authorList>
    </citation>
    <scope>NUCLEOTIDE SEQUENCE</scope>
    <source>
        <strain evidence="6">DAOMC 238032</strain>
    </source>
</reference>
<dbReference type="Proteomes" id="UP000077671">
    <property type="component" value="Unassembled WGS sequence"/>
</dbReference>
<evidence type="ECO:0000313" key="6">
    <source>
        <dbReference type="EMBL" id="KAE8236675.1"/>
    </source>
</evidence>
<gene>
    <name evidence="6" type="ORF">A4X03_0g9364</name>
</gene>
<comment type="similarity">
    <text evidence="1">Belongs to the FAD-dependent oxidoreductase family.</text>
</comment>
<accession>A0A8T8SBK1</accession>
<proteinExistence type="inferred from homology"/>
<sequence>MSTELKNVVIVGASAAGATAARALVKSLPATHRIVLIDSDEQVFYPVAALRAAVVPGWEDKVFFPLNSFFGPSDKTRHIVRSGTRVVEISNTDVLVKTLSGEEERISFEYAILATGSTYPAPARAGSPKTAEAKAALQKLQAQVKDAKSVLIVGGGEVGVEFAGEIQAVYPSKKITLVSRSEQLISKSTPIGLHNKLNKQLQALGVQVLLADSVDLPEGTQTGTLDEPRSFTSKNGTSIADVDFVVVATGTKPIADLFAKADPASVVDGQAKVNHATLRADSAVLTNWFAAGDVAALPGNKTLVNAQGGGNTAAANVASLIKSGKDNAKSFGAMNVTVVPLGTKGGASSIFGWVLGEWFTSLIKGKTLFVSKNEALYKA</sequence>
<evidence type="ECO:0000259" key="5">
    <source>
        <dbReference type="Pfam" id="PF07992"/>
    </source>
</evidence>
<keyword evidence="4" id="KW-0560">Oxidoreductase</keyword>
<evidence type="ECO:0000256" key="3">
    <source>
        <dbReference type="ARBA" id="ARBA00022827"/>
    </source>
</evidence>
<dbReference type="PRINTS" id="PR00368">
    <property type="entry name" value="FADPNR"/>
</dbReference>
<keyword evidence="2" id="KW-0285">Flavoprotein</keyword>